<dbReference type="AlphaFoldDB" id="B3PBG2"/>
<evidence type="ECO:0000256" key="5">
    <source>
        <dbReference type="SAM" id="Phobius"/>
    </source>
</evidence>
<dbReference type="InterPro" id="IPR000983">
    <property type="entry name" value="Bac_GSPG_pilin"/>
</dbReference>
<dbReference type="InterPro" id="IPR045584">
    <property type="entry name" value="Pilin-like"/>
</dbReference>
<gene>
    <name evidence="6" type="ordered locus">CJA_2729</name>
</gene>
<reference evidence="6 7" key="1">
    <citation type="journal article" date="2008" name="J. Bacteriol.">
        <title>Insights into plant cell wall degradation from the genome sequence of the soil bacterium Cellvibrio japonicus.</title>
        <authorList>
            <person name="Deboy R.T."/>
            <person name="Mongodin E.F."/>
            <person name="Fouts D.E."/>
            <person name="Tailford L.E."/>
            <person name="Khouri H."/>
            <person name="Emerson J.B."/>
            <person name="Mohamoud Y."/>
            <person name="Watkins K."/>
            <person name="Henrissat B."/>
            <person name="Gilbert H.J."/>
            <person name="Nelson K.E."/>
        </authorList>
    </citation>
    <scope>NUCLEOTIDE SEQUENCE [LARGE SCALE GENOMIC DNA]</scope>
    <source>
        <strain evidence="6 7">Ueda107</strain>
    </source>
</reference>
<sequence>MKKTMQKGFTLIELMIVIAIIGILAAVAIPQYQLYTVRTTSTSEVTSAIRPLQLAISEYAVMNREAPADANTLGAQFDGSEEKSCLGRVKTVGYTKSGTDGRITATFYANGDTQDAACGGAKLTVPADLDSKTVVVDGVVSPSGAVKFVINSTVSTVDDKYLPKLD</sequence>
<evidence type="ECO:0000256" key="1">
    <source>
        <dbReference type="ARBA" id="ARBA00005233"/>
    </source>
</evidence>
<dbReference type="PANTHER" id="PTHR30093:SF34">
    <property type="entry name" value="PREPILIN PEPTIDASE-DEPENDENT PROTEIN D"/>
    <property type="match status" value="1"/>
</dbReference>
<dbReference type="GO" id="GO:0015627">
    <property type="term" value="C:type II protein secretion system complex"/>
    <property type="evidence" value="ECO:0007669"/>
    <property type="project" value="InterPro"/>
</dbReference>
<evidence type="ECO:0000313" key="6">
    <source>
        <dbReference type="EMBL" id="ACE84050.1"/>
    </source>
</evidence>
<name>B3PBG2_CELJU</name>
<evidence type="ECO:0000256" key="4">
    <source>
        <dbReference type="RuleBase" id="RU000389"/>
    </source>
</evidence>
<dbReference type="PANTHER" id="PTHR30093">
    <property type="entry name" value="GENERAL SECRETION PATHWAY PROTEIN G"/>
    <property type="match status" value="1"/>
</dbReference>
<dbReference type="InterPro" id="IPR001082">
    <property type="entry name" value="Pilin"/>
</dbReference>
<dbReference type="GO" id="GO:0007155">
    <property type="term" value="P:cell adhesion"/>
    <property type="evidence" value="ECO:0007669"/>
    <property type="project" value="InterPro"/>
</dbReference>
<dbReference type="Pfam" id="PF07963">
    <property type="entry name" value="N_methyl"/>
    <property type="match status" value="1"/>
</dbReference>
<comment type="subunit">
    <text evidence="2">The pili are polar flexible filaments of about 5.4 nanometers diameter and 2.5 micrometers average length; they consist of only a single polypeptide chain arranged in a helical configuration of five subunits per turn in the assembled pilus.</text>
</comment>
<evidence type="ECO:0000313" key="7">
    <source>
        <dbReference type="Proteomes" id="UP000001036"/>
    </source>
</evidence>
<keyword evidence="5" id="KW-0812">Transmembrane</keyword>
<dbReference type="GO" id="GO:0009289">
    <property type="term" value="C:pilus"/>
    <property type="evidence" value="ECO:0007669"/>
    <property type="project" value="InterPro"/>
</dbReference>
<dbReference type="Proteomes" id="UP000001036">
    <property type="component" value="Chromosome"/>
</dbReference>
<dbReference type="eggNOG" id="COG4968">
    <property type="taxonomic scope" value="Bacteria"/>
</dbReference>
<evidence type="ECO:0000256" key="2">
    <source>
        <dbReference type="ARBA" id="ARBA00011156"/>
    </source>
</evidence>
<dbReference type="SUPFAM" id="SSF54523">
    <property type="entry name" value="Pili subunits"/>
    <property type="match status" value="1"/>
</dbReference>
<keyword evidence="7" id="KW-1185">Reference proteome</keyword>
<keyword evidence="5" id="KW-0472">Membrane</keyword>
<dbReference type="OrthoDB" id="5918848at2"/>
<dbReference type="Pfam" id="PF00114">
    <property type="entry name" value="Pilin"/>
    <property type="match status" value="1"/>
</dbReference>
<dbReference type="GO" id="GO:0015628">
    <property type="term" value="P:protein secretion by the type II secretion system"/>
    <property type="evidence" value="ECO:0007669"/>
    <property type="project" value="InterPro"/>
</dbReference>
<organism evidence="6 7">
    <name type="scientific">Cellvibrio japonicus (strain Ueda107)</name>
    <name type="common">Pseudomonas fluorescens subsp. cellulosa</name>
    <dbReference type="NCBI Taxonomy" id="498211"/>
    <lineage>
        <taxon>Bacteria</taxon>
        <taxon>Pseudomonadati</taxon>
        <taxon>Pseudomonadota</taxon>
        <taxon>Gammaproteobacteria</taxon>
        <taxon>Cellvibrionales</taxon>
        <taxon>Cellvibrionaceae</taxon>
        <taxon>Cellvibrio</taxon>
    </lineage>
</organism>
<accession>B3PBG2</accession>
<dbReference type="PRINTS" id="PR00813">
    <property type="entry name" value="BCTERIALGSPG"/>
</dbReference>
<dbReference type="KEGG" id="cja:CJA_2729"/>
<feature type="transmembrane region" description="Helical" evidence="5">
    <location>
        <begin position="12"/>
        <end position="32"/>
    </location>
</feature>
<dbReference type="NCBIfam" id="TIGR02532">
    <property type="entry name" value="IV_pilin_GFxxxE"/>
    <property type="match status" value="1"/>
</dbReference>
<keyword evidence="3" id="KW-0488">Methylation</keyword>
<protein>
    <submittedName>
        <fullName evidence="6">Pilin</fullName>
    </submittedName>
</protein>
<keyword evidence="4" id="KW-0281">Fimbrium</keyword>
<dbReference type="PROSITE" id="PS00409">
    <property type="entry name" value="PROKAR_NTER_METHYL"/>
    <property type="match status" value="1"/>
</dbReference>
<evidence type="ECO:0000256" key="3">
    <source>
        <dbReference type="ARBA" id="ARBA00022481"/>
    </source>
</evidence>
<dbReference type="HOGENOM" id="CLU_091705_4_0_6"/>
<comment type="similarity">
    <text evidence="1 4">Belongs to the N-Me-Phe pilin family.</text>
</comment>
<dbReference type="InterPro" id="IPR012902">
    <property type="entry name" value="N_methyl_site"/>
</dbReference>
<dbReference type="STRING" id="498211.CJA_2729"/>
<proteinExistence type="inferred from homology"/>
<keyword evidence="5" id="KW-1133">Transmembrane helix</keyword>
<dbReference type="EMBL" id="CP000934">
    <property type="protein sequence ID" value="ACE84050.1"/>
    <property type="molecule type" value="Genomic_DNA"/>
</dbReference>
<dbReference type="Gene3D" id="3.30.700.10">
    <property type="entry name" value="Glycoprotein, Type 4 Pilin"/>
    <property type="match status" value="1"/>
</dbReference>